<dbReference type="Pfam" id="PF01593">
    <property type="entry name" value="Amino_oxidase"/>
    <property type="match status" value="1"/>
</dbReference>
<dbReference type="Proteomes" id="UP000271974">
    <property type="component" value="Unassembled WGS sequence"/>
</dbReference>
<dbReference type="STRING" id="188477.A0A3S1BQE9"/>
<dbReference type="PANTHER" id="PTHR10742:SF405">
    <property type="entry name" value="PEROXISOMAL N(1)-ACETYL-SPERMINE_SPERMIDINE OXIDASE"/>
    <property type="match status" value="1"/>
</dbReference>
<reference evidence="9 10" key="1">
    <citation type="submission" date="2019-01" db="EMBL/GenBank/DDBJ databases">
        <title>A draft genome assembly of the solar-powered sea slug Elysia chlorotica.</title>
        <authorList>
            <person name="Cai H."/>
            <person name="Li Q."/>
            <person name="Fang X."/>
            <person name="Li J."/>
            <person name="Curtis N.E."/>
            <person name="Altenburger A."/>
            <person name="Shibata T."/>
            <person name="Feng M."/>
            <person name="Maeda T."/>
            <person name="Schwartz J.A."/>
            <person name="Shigenobu S."/>
            <person name="Lundholm N."/>
            <person name="Nishiyama T."/>
            <person name="Yang H."/>
            <person name="Hasebe M."/>
            <person name="Li S."/>
            <person name="Pierce S.K."/>
            <person name="Wang J."/>
        </authorList>
    </citation>
    <scope>NUCLEOTIDE SEQUENCE [LARGE SCALE GENOMIC DNA]</scope>
    <source>
        <strain evidence="9">EC2010</strain>
        <tissue evidence="9">Whole organism of an adult</tissue>
    </source>
</reference>
<sequence>ASGSQFIKHKASGSQYAEQKALGSQFVNQEASGSQYAELGGPAWVNEDPTHSVFSLTRDRGLICWAQEINRPMLCVLTKDGRQLDEKFVSSALRFCAHTERDTQILASQPRGRSSLSFSDYMRVRRGHLMAGVKKHEQGDLTSAVRSIASVWRFASGDSHGDMAADLRGQHAVGPADISIAHDIEIPSEEASPSLKSFRKFSSGFRFEHMSRLRRFSIGTTSNLCSSLMKKFPPHMVRFRQRVCHIDWFKFSNKTVREGVVPEVTITCDNGKVYHAHHVIMAVPLGHLKTFSNELFRPALPQSKLAAIDKMGVGTVSKILLYYKSPCWLAPFHLIWPGRTPEDTGFVADSLSSRCLQFLTLADSPHVLELTLLGDIPARAAVDDAHVAQEVSDILGHLSSRQALMWRCKPVPPPDKIVRSDWGSNPLYQGSHPYIRRGCDSENTEHLVSPVTFRGRPVLQFAGDFTWPDLSRLMHGARSSGLREAARLELL</sequence>
<keyword evidence="6" id="KW-0274">FAD</keyword>
<dbReference type="OrthoDB" id="2219495at2759"/>
<feature type="domain" description="Amine oxidase" evidence="8">
    <location>
        <begin position="201"/>
        <end position="488"/>
    </location>
</feature>
<gene>
    <name evidence="9" type="ORF">EGW08_019889</name>
</gene>
<dbReference type="InterPro" id="IPR036188">
    <property type="entry name" value="FAD/NAD-bd_sf"/>
</dbReference>
<dbReference type="Gene3D" id="3.90.660.10">
    <property type="match status" value="1"/>
</dbReference>
<dbReference type="GO" id="GO:0005737">
    <property type="term" value="C:cytoplasm"/>
    <property type="evidence" value="ECO:0007669"/>
    <property type="project" value="UniProtKB-SubCell"/>
</dbReference>
<evidence type="ECO:0000256" key="5">
    <source>
        <dbReference type="ARBA" id="ARBA00022630"/>
    </source>
</evidence>
<proteinExistence type="inferred from homology"/>
<evidence type="ECO:0000256" key="2">
    <source>
        <dbReference type="ARBA" id="ARBA00004496"/>
    </source>
</evidence>
<evidence type="ECO:0000256" key="1">
    <source>
        <dbReference type="ARBA" id="ARBA00001974"/>
    </source>
</evidence>
<evidence type="ECO:0000256" key="7">
    <source>
        <dbReference type="ARBA" id="ARBA00023002"/>
    </source>
</evidence>
<organism evidence="9 10">
    <name type="scientific">Elysia chlorotica</name>
    <name type="common">Eastern emerald elysia</name>
    <name type="synonym">Sea slug</name>
    <dbReference type="NCBI Taxonomy" id="188477"/>
    <lineage>
        <taxon>Eukaryota</taxon>
        <taxon>Metazoa</taxon>
        <taxon>Spiralia</taxon>
        <taxon>Lophotrochozoa</taxon>
        <taxon>Mollusca</taxon>
        <taxon>Gastropoda</taxon>
        <taxon>Heterobranchia</taxon>
        <taxon>Euthyneura</taxon>
        <taxon>Panpulmonata</taxon>
        <taxon>Sacoglossa</taxon>
        <taxon>Placobranchoidea</taxon>
        <taxon>Plakobranchidae</taxon>
        <taxon>Elysia</taxon>
    </lineage>
</organism>
<comment type="caution">
    <text evidence="9">The sequence shown here is derived from an EMBL/GenBank/DDBJ whole genome shotgun (WGS) entry which is preliminary data.</text>
</comment>
<dbReference type="AlphaFoldDB" id="A0A3S1BQE9"/>
<dbReference type="InterPro" id="IPR002937">
    <property type="entry name" value="Amino_oxidase"/>
</dbReference>
<accession>A0A3S1BQE9</accession>
<dbReference type="SUPFAM" id="SSF51905">
    <property type="entry name" value="FAD/NAD(P)-binding domain"/>
    <property type="match status" value="1"/>
</dbReference>
<keyword evidence="4" id="KW-0963">Cytoplasm</keyword>
<dbReference type="SUPFAM" id="SSF54373">
    <property type="entry name" value="FAD-linked reductases, C-terminal domain"/>
    <property type="match status" value="1"/>
</dbReference>
<evidence type="ECO:0000256" key="6">
    <source>
        <dbReference type="ARBA" id="ARBA00022827"/>
    </source>
</evidence>
<evidence type="ECO:0000259" key="8">
    <source>
        <dbReference type="Pfam" id="PF01593"/>
    </source>
</evidence>
<keyword evidence="7" id="KW-0560">Oxidoreductase</keyword>
<comment type="subcellular location">
    <subcellularLocation>
        <location evidence="2">Cytoplasm</location>
    </subcellularLocation>
</comment>
<evidence type="ECO:0000313" key="9">
    <source>
        <dbReference type="EMBL" id="RUS72353.1"/>
    </source>
</evidence>
<protein>
    <recommendedName>
        <fullName evidence="8">Amine oxidase domain-containing protein</fullName>
    </recommendedName>
</protein>
<name>A0A3S1BQE9_ELYCH</name>
<dbReference type="Gene3D" id="3.50.50.60">
    <property type="entry name" value="FAD/NAD(P)-binding domain"/>
    <property type="match status" value="1"/>
</dbReference>
<evidence type="ECO:0000256" key="3">
    <source>
        <dbReference type="ARBA" id="ARBA00005995"/>
    </source>
</evidence>
<dbReference type="GO" id="GO:0046592">
    <property type="term" value="F:polyamine oxidase activity"/>
    <property type="evidence" value="ECO:0007669"/>
    <property type="project" value="TreeGrafter"/>
</dbReference>
<comment type="cofactor">
    <cofactor evidence="1">
        <name>FAD</name>
        <dbReference type="ChEBI" id="CHEBI:57692"/>
    </cofactor>
</comment>
<evidence type="ECO:0000256" key="4">
    <source>
        <dbReference type="ARBA" id="ARBA00022490"/>
    </source>
</evidence>
<dbReference type="EMBL" id="RQTK01001077">
    <property type="protein sequence ID" value="RUS72353.1"/>
    <property type="molecule type" value="Genomic_DNA"/>
</dbReference>
<evidence type="ECO:0000313" key="10">
    <source>
        <dbReference type="Proteomes" id="UP000271974"/>
    </source>
</evidence>
<keyword evidence="5" id="KW-0285">Flavoprotein</keyword>
<keyword evidence="10" id="KW-1185">Reference proteome</keyword>
<comment type="similarity">
    <text evidence="3">Belongs to the flavin monoamine oxidase family.</text>
</comment>
<dbReference type="InterPro" id="IPR050281">
    <property type="entry name" value="Flavin_monoamine_oxidase"/>
</dbReference>
<dbReference type="PANTHER" id="PTHR10742">
    <property type="entry name" value="FLAVIN MONOAMINE OXIDASE"/>
    <property type="match status" value="1"/>
</dbReference>
<feature type="non-terminal residue" evidence="9">
    <location>
        <position position="1"/>
    </location>
</feature>